<dbReference type="EMBL" id="JAVDYC010000001">
    <property type="protein sequence ID" value="MDR7323585.1"/>
    <property type="molecule type" value="Genomic_DNA"/>
</dbReference>
<dbReference type="RefSeq" id="WP_310415713.1">
    <property type="nucleotide sequence ID" value="NZ_JAVDYC010000001.1"/>
</dbReference>
<dbReference type="InterPro" id="IPR000644">
    <property type="entry name" value="CBS_dom"/>
</dbReference>
<evidence type="ECO:0000313" key="2">
    <source>
        <dbReference type="EMBL" id="MDR7323585.1"/>
    </source>
</evidence>
<name>A0AAE3ZRR6_9ACTN</name>
<organism evidence="2 3">
    <name type="scientific">Catenuloplanes niger</name>
    <dbReference type="NCBI Taxonomy" id="587534"/>
    <lineage>
        <taxon>Bacteria</taxon>
        <taxon>Bacillati</taxon>
        <taxon>Actinomycetota</taxon>
        <taxon>Actinomycetes</taxon>
        <taxon>Micromonosporales</taxon>
        <taxon>Micromonosporaceae</taxon>
        <taxon>Catenuloplanes</taxon>
    </lineage>
</organism>
<evidence type="ECO:0000259" key="1">
    <source>
        <dbReference type="Pfam" id="PF00571"/>
    </source>
</evidence>
<proteinExistence type="predicted"/>
<reference evidence="2 3" key="1">
    <citation type="submission" date="2023-07" db="EMBL/GenBank/DDBJ databases">
        <title>Sequencing the genomes of 1000 actinobacteria strains.</title>
        <authorList>
            <person name="Klenk H.-P."/>
        </authorList>
    </citation>
    <scope>NUCLEOTIDE SEQUENCE [LARGE SCALE GENOMIC DNA]</scope>
    <source>
        <strain evidence="2 3">DSM 44711</strain>
    </source>
</reference>
<evidence type="ECO:0000313" key="3">
    <source>
        <dbReference type="Proteomes" id="UP001183629"/>
    </source>
</evidence>
<dbReference type="Gene3D" id="3.10.580.10">
    <property type="entry name" value="CBS-domain"/>
    <property type="match status" value="1"/>
</dbReference>
<dbReference type="SUPFAM" id="SSF54631">
    <property type="entry name" value="CBS-domain pair"/>
    <property type="match status" value="1"/>
</dbReference>
<gene>
    <name evidence="2" type="ORF">J2S44_003835</name>
</gene>
<feature type="domain" description="CBS" evidence="1">
    <location>
        <begin position="1"/>
        <end position="46"/>
    </location>
</feature>
<keyword evidence="3" id="KW-1185">Reference proteome</keyword>
<comment type="caution">
    <text evidence="2">The sequence shown here is derived from an EMBL/GenBank/DDBJ whole genome shotgun (WGS) entry which is preliminary data.</text>
</comment>
<sequence>MTRDVVYLPADTTLDDAAQAAVRRLLIRDPDRQPMGIVARGDLVSSL</sequence>
<dbReference type="Pfam" id="PF00571">
    <property type="entry name" value="CBS"/>
    <property type="match status" value="1"/>
</dbReference>
<dbReference type="Proteomes" id="UP001183629">
    <property type="component" value="Unassembled WGS sequence"/>
</dbReference>
<dbReference type="InterPro" id="IPR046342">
    <property type="entry name" value="CBS_dom_sf"/>
</dbReference>
<accession>A0AAE3ZRR6</accession>
<protein>
    <submittedName>
        <fullName evidence="2">CBS domain-containing protein</fullName>
    </submittedName>
</protein>
<dbReference type="AlphaFoldDB" id="A0AAE3ZRR6"/>